<dbReference type="RefSeq" id="WP_096527313.1">
    <property type="nucleotide sequence ID" value="NZ_AP014836.1"/>
</dbReference>
<keyword evidence="2 6" id="KW-0808">Transferase</keyword>
<accession>A0A1Q2SNW5</accession>
<dbReference type="PANTHER" id="PTHR43369:SF2">
    <property type="entry name" value="PHOSPHORIBOSYLGLYCINAMIDE FORMYLTRANSFERASE"/>
    <property type="match status" value="1"/>
</dbReference>
<dbReference type="Gene3D" id="3.40.50.170">
    <property type="entry name" value="Formyl transferase, N-terminal domain"/>
    <property type="match status" value="1"/>
</dbReference>
<keyword evidence="3 6" id="KW-0658">Purine biosynthesis</keyword>
<proteinExistence type="inferred from homology"/>
<evidence type="ECO:0000259" key="7">
    <source>
        <dbReference type="Pfam" id="PF00551"/>
    </source>
</evidence>
<feature type="binding site" evidence="6">
    <location>
        <position position="111"/>
    </location>
    <ligand>
        <name>(6R)-10-formyltetrahydrofolate</name>
        <dbReference type="ChEBI" id="CHEBI:195366"/>
    </ligand>
</feature>
<sequence length="199" mass="22362">MVNTKLLPLVALISGRGSNLQAIIDQSQSGQLPVEIRAVISNRLQAQGLARAHHAGIKTHVLNQQYTHREIFDKTLMNLIDSYTPKLVVLAGFMRILTPRFVHHYKGRLLNIHPSLLPNFPGLDTHQRAIQAGVKEHGATVHFVTDKVDQGPIILQARVPVYPDDTPDILAARVLKEEHRIYPEAIRAFAEKKIIFKDE</sequence>
<evidence type="ECO:0000256" key="6">
    <source>
        <dbReference type="HAMAP-Rule" id="MF_01930"/>
    </source>
</evidence>
<dbReference type="PANTHER" id="PTHR43369">
    <property type="entry name" value="PHOSPHORIBOSYLGLYCINAMIDE FORMYLTRANSFERASE"/>
    <property type="match status" value="1"/>
</dbReference>
<dbReference type="Pfam" id="PF00551">
    <property type="entry name" value="Formyl_trans_N"/>
    <property type="match status" value="1"/>
</dbReference>
<reference evidence="8 9" key="1">
    <citation type="journal article" date="2017" name="ISME J.">
        <title>An acid-tolerant ammonia-oxidizing ?-proteobacterium from soil.</title>
        <authorList>
            <person name="Hayatsu M."/>
            <person name="Tago K."/>
            <person name="Uchiyama I."/>
            <person name="Toyoda A."/>
            <person name="Wang Y."/>
            <person name="Shimomura Y."/>
            <person name="Okubo T."/>
            <person name="Kurisu F."/>
            <person name="Hirono Y."/>
            <person name="Nonaka K."/>
            <person name="Akiyama H."/>
            <person name="Itoh T."/>
            <person name="Takami H."/>
        </authorList>
    </citation>
    <scope>NUCLEOTIDE SEQUENCE [LARGE SCALE GENOMIC DNA]</scope>
    <source>
        <strain evidence="8 9">TAO100</strain>
    </source>
</reference>
<dbReference type="CDD" id="cd08645">
    <property type="entry name" value="FMT_core_GART"/>
    <property type="match status" value="1"/>
</dbReference>
<evidence type="ECO:0000256" key="2">
    <source>
        <dbReference type="ARBA" id="ARBA00022679"/>
    </source>
</evidence>
<feature type="active site" description="Proton donor" evidence="6">
    <location>
        <position position="113"/>
    </location>
</feature>
<name>A0A1Q2SNW5_9GAMM</name>
<comment type="pathway">
    <text evidence="1 6">Purine metabolism; IMP biosynthesis via de novo pathway; N(2)-formyl-N(1)-(5-phospho-D-ribosyl)glycinamide from N(1)-(5-phospho-D-ribosyl)glycinamide (10-formyl THF route): step 1/1.</text>
</comment>
<feature type="domain" description="Formyl transferase N-terminal" evidence="7">
    <location>
        <begin position="10"/>
        <end position="186"/>
    </location>
</feature>
<evidence type="ECO:0000256" key="3">
    <source>
        <dbReference type="ARBA" id="ARBA00022755"/>
    </source>
</evidence>
<feature type="site" description="Raises pKa of active site His" evidence="6">
    <location>
        <position position="149"/>
    </location>
</feature>
<feature type="binding site" evidence="6">
    <location>
        <begin position="94"/>
        <end position="97"/>
    </location>
    <ligand>
        <name>(6R)-10-formyltetrahydrofolate</name>
        <dbReference type="ChEBI" id="CHEBI:195366"/>
    </ligand>
</feature>
<dbReference type="KEGG" id="ntt:TAO_1441"/>
<dbReference type="HAMAP" id="MF_01930">
    <property type="entry name" value="PurN"/>
    <property type="match status" value="1"/>
</dbReference>
<dbReference type="EMBL" id="AP014836">
    <property type="protein sequence ID" value="BAW80811.1"/>
    <property type="molecule type" value="Genomic_DNA"/>
</dbReference>
<dbReference type="InterPro" id="IPR004607">
    <property type="entry name" value="GART"/>
</dbReference>
<feature type="binding site" evidence="6">
    <location>
        <begin position="17"/>
        <end position="19"/>
    </location>
    <ligand>
        <name>N(1)-(5-phospho-beta-D-ribosyl)glycinamide</name>
        <dbReference type="ChEBI" id="CHEBI:143788"/>
    </ligand>
</feature>
<dbReference type="InterPro" id="IPR002376">
    <property type="entry name" value="Formyl_transf_N"/>
</dbReference>
<dbReference type="GO" id="GO:0004644">
    <property type="term" value="F:phosphoribosylglycinamide formyltransferase activity"/>
    <property type="evidence" value="ECO:0007669"/>
    <property type="project" value="UniProtKB-UniRule"/>
</dbReference>
<comment type="catalytic activity">
    <reaction evidence="5 6">
        <text>N(1)-(5-phospho-beta-D-ribosyl)glycinamide + (6R)-10-formyltetrahydrofolate = N(2)-formyl-N(1)-(5-phospho-beta-D-ribosyl)glycinamide + (6S)-5,6,7,8-tetrahydrofolate + H(+)</text>
        <dbReference type="Rhea" id="RHEA:15053"/>
        <dbReference type="ChEBI" id="CHEBI:15378"/>
        <dbReference type="ChEBI" id="CHEBI:57453"/>
        <dbReference type="ChEBI" id="CHEBI:143788"/>
        <dbReference type="ChEBI" id="CHEBI:147286"/>
        <dbReference type="ChEBI" id="CHEBI:195366"/>
        <dbReference type="EC" id="2.1.2.2"/>
    </reaction>
</comment>
<evidence type="ECO:0000256" key="4">
    <source>
        <dbReference type="ARBA" id="ARBA00038440"/>
    </source>
</evidence>
<dbReference type="OrthoDB" id="9806170at2"/>
<organism evidence="8 9">
    <name type="scientific">Candidatus Nitrosoglobus terrae</name>
    <dbReference type="NCBI Taxonomy" id="1630141"/>
    <lineage>
        <taxon>Bacteria</taxon>
        <taxon>Pseudomonadati</taxon>
        <taxon>Pseudomonadota</taxon>
        <taxon>Gammaproteobacteria</taxon>
        <taxon>Chromatiales</taxon>
        <taxon>Chromatiaceae</taxon>
        <taxon>Candidatus Nitrosoglobus</taxon>
    </lineage>
</organism>
<evidence type="ECO:0000256" key="5">
    <source>
        <dbReference type="ARBA" id="ARBA00047664"/>
    </source>
</evidence>
<comment type="similarity">
    <text evidence="4 6">Belongs to the GART family.</text>
</comment>
<keyword evidence="9" id="KW-1185">Reference proteome</keyword>
<feature type="binding site" evidence="6">
    <location>
        <position position="69"/>
    </location>
    <ligand>
        <name>(6R)-10-formyltetrahydrofolate</name>
        <dbReference type="ChEBI" id="CHEBI:195366"/>
    </ligand>
</feature>
<gene>
    <name evidence="6" type="primary">purN</name>
    <name evidence="8" type="ORF">TAO_1441</name>
</gene>
<dbReference type="UniPathway" id="UPA00074">
    <property type="reaction ID" value="UER00126"/>
</dbReference>
<protein>
    <recommendedName>
        <fullName evidence="6">Phosphoribosylglycinamide formyltransferase</fullName>
        <ecNumber evidence="6">2.1.2.2</ecNumber>
    </recommendedName>
    <alternativeName>
        <fullName evidence="6">5'-phosphoribosylglycinamide transformylase</fullName>
    </alternativeName>
    <alternativeName>
        <fullName evidence="6">GAR transformylase</fullName>
        <shortName evidence="6">GART</shortName>
    </alternativeName>
</protein>
<dbReference type="SUPFAM" id="SSF53328">
    <property type="entry name" value="Formyltransferase"/>
    <property type="match status" value="1"/>
</dbReference>
<dbReference type="AlphaFoldDB" id="A0A1Q2SNW5"/>
<dbReference type="Proteomes" id="UP000243679">
    <property type="component" value="Chromosome"/>
</dbReference>
<evidence type="ECO:0000313" key="8">
    <source>
        <dbReference type="EMBL" id="BAW80811.1"/>
    </source>
</evidence>
<dbReference type="EC" id="2.1.2.2" evidence="6"/>
<dbReference type="InterPro" id="IPR001555">
    <property type="entry name" value="GART_AS"/>
</dbReference>
<evidence type="ECO:0000256" key="1">
    <source>
        <dbReference type="ARBA" id="ARBA00005054"/>
    </source>
</evidence>
<dbReference type="NCBIfam" id="TIGR00639">
    <property type="entry name" value="PurN"/>
    <property type="match status" value="1"/>
</dbReference>
<dbReference type="InterPro" id="IPR036477">
    <property type="entry name" value="Formyl_transf_N_sf"/>
</dbReference>
<dbReference type="PROSITE" id="PS00373">
    <property type="entry name" value="GART"/>
    <property type="match status" value="1"/>
</dbReference>
<dbReference type="GO" id="GO:0006189">
    <property type="term" value="P:'de novo' IMP biosynthetic process"/>
    <property type="evidence" value="ECO:0007669"/>
    <property type="project" value="UniProtKB-UniRule"/>
</dbReference>
<comment type="function">
    <text evidence="6">Catalyzes the transfer of a formyl group from 10-formyltetrahydrofolate to 5-phospho-ribosyl-glycinamide (GAR), producing 5-phospho-ribosyl-N-formylglycinamide (FGAR) and tetrahydrofolate.</text>
</comment>
<evidence type="ECO:0000313" key="9">
    <source>
        <dbReference type="Proteomes" id="UP000243679"/>
    </source>
</evidence>
<dbReference type="GO" id="GO:0005829">
    <property type="term" value="C:cytosol"/>
    <property type="evidence" value="ECO:0007669"/>
    <property type="project" value="TreeGrafter"/>
</dbReference>